<dbReference type="InterPro" id="IPR045863">
    <property type="entry name" value="CorA_TM1_TM2"/>
</dbReference>
<dbReference type="GO" id="GO:0046873">
    <property type="term" value="F:metal ion transmembrane transporter activity"/>
    <property type="evidence" value="ECO:0007669"/>
    <property type="project" value="InterPro"/>
</dbReference>
<proteinExistence type="predicted"/>
<evidence type="ECO:0000256" key="5">
    <source>
        <dbReference type="SAM" id="Coils"/>
    </source>
</evidence>
<protein>
    <submittedName>
        <fullName evidence="7">Uncharacterized protein</fullName>
    </submittedName>
</protein>
<evidence type="ECO:0000313" key="7">
    <source>
        <dbReference type="EMBL" id="KAG4412168.1"/>
    </source>
</evidence>
<dbReference type="Proteomes" id="UP000664132">
    <property type="component" value="Unassembled WGS sequence"/>
</dbReference>
<evidence type="ECO:0000256" key="1">
    <source>
        <dbReference type="ARBA" id="ARBA00004141"/>
    </source>
</evidence>
<dbReference type="Pfam" id="PF01544">
    <property type="entry name" value="CorA"/>
    <property type="match status" value="1"/>
</dbReference>
<feature type="transmembrane region" description="Helical" evidence="6">
    <location>
        <begin position="499"/>
        <end position="520"/>
    </location>
</feature>
<dbReference type="Gene3D" id="1.20.58.340">
    <property type="entry name" value="Magnesium transport protein CorA, transmembrane region"/>
    <property type="match status" value="1"/>
</dbReference>
<keyword evidence="3 6" id="KW-1133">Transmembrane helix</keyword>
<evidence type="ECO:0000313" key="8">
    <source>
        <dbReference type="Proteomes" id="UP000664132"/>
    </source>
</evidence>
<keyword evidence="5" id="KW-0175">Coiled coil</keyword>
<evidence type="ECO:0000256" key="4">
    <source>
        <dbReference type="ARBA" id="ARBA00023136"/>
    </source>
</evidence>
<feature type="transmembrane region" description="Helical" evidence="6">
    <location>
        <begin position="464"/>
        <end position="487"/>
    </location>
</feature>
<dbReference type="GO" id="GO:0016020">
    <property type="term" value="C:membrane"/>
    <property type="evidence" value="ECO:0007669"/>
    <property type="project" value="UniProtKB-SubCell"/>
</dbReference>
<comment type="subcellular location">
    <subcellularLocation>
        <location evidence="1">Membrane</location>
        <topology evidence="1">Multi-pass membrane protein</topology>
    </subcellularLocation>
</comment>
<name>A0A8H7W4P1_9HELO</name>
<keyword evidence="2 6" id="KW-0812">Transmembrane</keyword>
<gene>
    <name evidence="7" type="ORF">IFR04_014687</name>
</gene>
<organism evidence="7 8">
    <name type="scientific">Cadophora malorum</name>
    <dbReference type="NCBI Taxonomy" id="108018"/>
    <lineage>
        <taxon>Eukaryota</taxon>
        <taxon>Fungi</taxon>
        <taxon>Dikarya</taxon>
        <taxon>Ascomycota</taxon>
        <taxon>Pezizomycotina</taxon>
        <taxon>Leotiomycetes</taxon>
        <taxon>Helotiales</taxon>
        <taxon>Ploettnerulaceae</taxon>
        <taxon>Cadophora</taxon>
    </lineage>
</organism>
<comment type="caution">
    <text evidence="7">The sequence shown here is derived from an EMBL/GenBank/DDBJ whole genome shotgun (WGS) entry which is preliminary data.</text>
</comment>
<keyword evidence="4 6" id="KW-0472">Membrane</keyword>
<reference evidence="7" key="1">
    <citation type="submission" date="2021-02" db="EMBL/GenBank/DDBJ databases">
        <title>Genome sequence Cadophora malorum strain M34.</title>
        <authorList>
            <person name="Stefanovic E."/>
            <person name="Vu D."/>
            <person name="Scully C."/>
            <person name="Dijksterhuis J."/>
            <person name="Roader J."/>
            <person name="Houbraken J."/>
        </authorList>
    </citation>
    <scope>NUCLEOTIDE SEQUENCE</scope>
    <source>
        <strain evidence="7">M34</strain>
    </source>
</reference>
<evidence type="ECO:0000256" key="2">
    <source>
        <dbReference type="ARBA" id="ARBA00022692"/>
    </source>
</evidence>
<sequence>MLPGCTECNGRDLTKEDTRAVWLSLPYFALMDLESMNRYVSSTSTLHPIRTLTQTQYDDESTRDHDIDQVLKLWEEQRAGELLHVPQVWCLILGTEMIITCAHDSFTRYIRVRSSRQPYKFRLVKVIDPYKRQFFFPIADCSTFFELKQMITERCLGEECIKSVDDCLLLLEGKERLSVELWTETIRSRNSLIIMVCVIEKGNEEIESLSITSVMDRNAALHNNNETSNTESERVTMISEKGAQGRVMAIDLDSTLPCANEYASPEQQSSKKVVVLPLPQKETPKTAKCGPTPDLLLSRDQAKLHLENACKSVSFTAAGPYSIVLEIFGNLFAANVAANLDIVTWYAKRASGVKYKIYHKTPRRRLLGEIQLIQEEMSTVITILVQQRDCIGQYALICDPNNFRTSNPARSQQYELEMILLSSRQVELDTLIERMEQQLQNLTTLEQRARHRIEVREEDNRKTIFVLTVIAAIFLPLSFITSYLGMNTADIRDMDKSQTIFWIVSVPTTVVVLVLALLAANKGDVVGEWLLKRESRRKKQKFAKKQLKILNDKS</sequence>
<dbReference type="PANTHER" id="PTHR47685:SF1">
    <property type="entry name" value="MAGNESIUM TRANSPORT PROTEIN CORA"/>
    <property type="match status" value="1"/>
</dbReference>
<dbReference type="PANTHER" id="PTHR47685">
    <property type="entry name" value="MAGNESIUM TRANSPORT PROTEIN CORA"/>
    <property type="match status" value="1"/>
</dbReference>
<dbReference type="EMBL" id="JAFJYH010000403">
    <property type="protein sequence ID" value="KAG4412168.1"/>
    <property type="molecule type" value="Genomic_DNA"/>
</dbReference>
<evidence type="ECO:0000256" key="3">
    <source>
        <dbReference type="ARBA" id="ARBA00022989"/>
    </source>
</evidence>
<dbReference type="InterPro" id="IPR050829">
    <property type="entry name" value="CorA_MIT"/>
</dbReference>
<keyword evidence="8" id="KW-1185">Reference proteome</keyword>
<feature type="coiled-coil region" evidence="5">
    <location>
        <begin position="425"/>
        <end position="452"/>
    </location>
</feature>
<dbReference type="InterPro" id="IPR002523">
    <property type="entry name" value="MgTranspt_CorA/ZnTranspt_ZntB"/>
</dbReference>
<dbReference type="OrthoDB" id="5286874at2759"/>
<dbReference type="SUPFAM" id="SSF144083">
    <property type="entry name" value="Magnesium transport protein CorA, transmembrane region"/>
    <property type="match status" value="1"/>
</dbReference>
<accession>A0A8H7W4P1</accession>
<evidence type="ECO:0000256" key="6">
    <source>
        <dbReference type="SAM" id="Phobius"/>
    </source>
</evidence>
<dbReference type="AlphaFoldDB" id="A0A8H7W4P1"/>